<keyword evidence="2" id="KW-1003">Cell membrane</keyword>
<proteinExistence type="predicted"/>
<evidence type="ECO:0000256" key="1">
    <source>
        <dbReference type="ARBA" id="ARBA00004651"/>
    </source>
</evidence>
<keyword evidence="5 6" id="KW-0472">Membrane</keyword>
<feature type="transmembrane region" description="Helical" evidence="6">
    <location>
        <begin position="266"/>
        <end position="289"/>
    </location>
</feature>
<comment type="subcellular location">
    <subcellularLocation>
        <location evidence="1">Cell membrane</location>
        <topology evidence="1">Multi-pass membrane protein</topology>
    </subcellularLocation>
</comment>
<keyword evidence="4 6" id="KW-1133">Transmembrane helix</keyword>
<accession>A0ABS8BY91</accession>
<gene>
    <name evidence="7" type="ORF">LGQ03_15855</name>
</gene>
<keyword evidence="3 6" id="KW-0812">Transmembrane</keyword>
<feature type="transmembrane region" description="Helical" evidence="6">
    <location>
        <begin position="191"/>
        <end position="212"/>
    </location>
</feature>
<evidence type="ECO:0000313" key="7">
    <source>
        <dbReference type="EMBL" id="MCB5200712.1"/>
    </source>
</evidence>
<dbReference type="PANTHER" id="PTHR40277">
    <property type="entry name" value="BLL5419 PROTEIN"/>
    <property type="match status" value="1"/>
</dbReference>
<protein>
    <submittedName>
        <fullName evidence="7">Flippase-like domain-containing protein</fullName>
    </submittedName>
</protein>
<dbReference type="EMBL" id="JAJATZ010000011">
    <property type="protein sequence ID" value="MCB5200712.1"/>
    <property type="molecule type" value="Genomic_DNA"/>
</dbReference>
<keyword evidence="8" id="KW-1185">Reference proteome</keyword>
<reference evidence="7" key="1">
    <citation type="submission" date="2021-10" db="EMBL/GenBank/DDBJ databases">
        <title>Loktanella gaetbuli sp. nov., isolated from a tidal flat.</title>
        <authorList>
            <person name="Park S."/>
            <person name="Yoon J.-H."/>
        </authorList>
    </citation>
    <scope>NUCLEOTIDE SEQUENCE</scope>
    <source>
        <strain evidence="7">TSTF-M6</strain>
    </source>
</reference>
<dbReference type="Proteomes" id="UP001138961">
    <property type="component" value="Unassembled WGS sequence"/>
</dbReference>
<feature type="transmembrane region" description="Helical" evidence="6">
    <location>
        <begin position="224"/>
        <end position="246"/>
    </location>
</feature>
<evidence type="ECO:0000256" key="2">
    <source>
        <dbReference type="ARBA" id="ARBA00022475"/>
    </source>
</evidence>
<name>A0ABS8BY91_9RHOB</name>
<sequence>MHLTLRLICVAALCLLLVVVVDTDALWDRLRNVQPGWIVAATLCLIAQTMLMAQRWRLVAVCLGVTFSYPWALREYLLSQTLNQGLPGGVLGDGARALRSAPGTGNRMPATQAVILERAAGQLGLLAVAMIGLTFALFAPGALAVAQGVVVRIALAAVALCILGAVIAVVMRGSRPATLVRRCLPTWRIGLVQAGLSVAAALLNIAAFAACAQATGTSLDLPSALVLVPLILSAMLIPLSVGGWGWREGAAAVVFPLIGASAEAGIAAGVLFGAVMILSLLPALPLLIWRGAGRPVAAPSP</sequence>
<dbReference type="RefSeq" id="WP_226749186.1">
    <property type="nucleotide sequence ID" value="NZ_JAJATZ010000011.1"/>
</dbReference>
<feature type="transmembrane region" description="Helical" evidence="6">
    <location>
        <begin position="153"/>
        <end position="171"/>
    </location>
</feature>
<evidence type="ECO:0000313" key="8">
    <source>
        <dbReference type="Proteomes" id="UP001138961"/>
    </source>
</evidence>
<dbReference type="Pfam" id="PF03706">
    <property type="entry name" value="LPG_synthase_TM"/>
    <property type="match status" value="1"/>
</dbReference>
<evidence type="ECO:0000256" key="4">
    <source>
        <dbReference type="ARBA" id="ARBA00022989"/>
    </source>
</evidence>
<dbReference type="InterPro" id="IPR022791">
    <property type="entry name" value="L-PG_synthase/AglD"/>
</dbReference>
<evidence type="ECO:0000256" key="6">
    <source>
        <dbReference type="SAM" id="Phobius"/>
    </source>
</evidence>
<feature type="transmembrane region" description="Helical" evidence="6">
    <location>
        <begin position="123"/>
        <end position="146"/>
    </location>
</feature>
<feature type="transmembrane region" description="Helical" evidence="6">
    <location>
        <begin position="33"/>
        <end position="51"/>
    </location>
</feature>
<comment type="caution">
    <text evidence="7">The sequence shown here is derived from an EMBL/GenBank/DDBJ whole genome shotgun (WGS) entry which is preliminary data.</text>
</comment>
<evidence type="ECO:0000256" key="3">
    <source>
        <dbReference type="ARBA" id="ARBA00022692"/>
    </source>
</evidence>
<dbReference type="PANTHER" id="PTHR40277:SF1">
    <property type="entry name" value="BLL5419 PROTEIN"/>
    <property type="match status" value="1"/>
</dbReference>
<organism evidence="7 8">
    <name type="scientific">Loktanella gaetbuli</name>
    <dbReference type="NCBI Taxonomy" id="2881335"/>
    <lineage>
        <taxon>Bacteria</taxon>
        <taxon>Pseudomonadati</taxon>
        <taxon>Pseudomonadota</taxon>
        <taxon>Alphaproteobacteria</taxon>
        <taxon>Rhodobacterales</taxon>
        <taxon>Roseobacteraceae</taxon>
        <taxon>Loktanella</taxon>
    </lineage>
</organism>
<evidence type="ECO:0000256" key="5">
    <source>
        <dbReference type="ARBA" id="ARBA00023136"/>
    </source>
</evidence>